<feature type="region of interest" description="Disordered" evidence="4">
    <location>
        <begin position="287"/>
        <end position="309"/>
    </location>
</feature>
<proteinExistence type="inferred from homology"/>
<organism evidence="6 7">
    <name type="scientific">Natrinema versiforme</name>
    <dbReference type="NCBI Taxonomy" id="88724"/>
    <lineage>
        <taxon>Archaea</taxon>
        <taxon>Methanobacteriati</taxon>
        <taxon>Methanobacteriota</taxon>
        <taxon>Stenosarchaea group</taxon>
        <taxon>Halobacteria</taxon>
        <taxon>Halobacteriales</taxon>
        <taxon>Natrialbaceae</taxon>
        <taxon>Natrinema</taxon>
    </lineage>
</organism>
<feature type="domain" description="NAD-dependent epimerase/dehydratase" evidence="5">
    <location>
        <begin position="6"/>
        <end position="182"/>
    </location>
</feature>
<evidence type="ECO:0000259" key="5">
    <source>
        <dbReference type="Pfam" id="PF01370"/>
    </source>
</evidence>
<geneLocation type="plasmid" evidence="7">
    <name>pnve414</name>
</geneLocation>
<gene>
    <name evidence="6" type="ORF">FEJ81_22085</name>
</gene>
<evidence type="ECO:0000256" key="3">
    <source>
        <dbReference type="ARBA" id="ARBA00023027"/>
    </source>
</evidence>
<dbReference type="RefSeq" id="WP_138247355.1">
    <property type="nucleotide sequence ID" value="NZ_CP040332.1"/>
</dbReference>
<dbReference type="SUPFAM" id="SSF51735">
    <property type="entry name" value="NAD(P)-binding Rossmann-fold domains"/>
    <property type="match status" value="1"/>
</dbReference>
<dbReference type="PANTHER" id="PTHR43103">
    <property type="entry name" value="NUCLEOSIDE-DIPHOSPHATE-SUGAR EPIMERASE"/>
    <property type="match status" value="1"/>
</dbReference>
<sequence length="309" mass="35168">MSKQNVLVTGPYGEAGEAILEHLVEKDKYEFTLLDMQDHPDYETVVADIADYDEIRPAFDGQDAVIHLAAQSDAGAEFEEVIEPNIVGTYNVIQAMEDAGVEKLIFASSMRVMGLYEEDHSPELFEEDYPSEYDPLRLDHKDLPKPDSYYGATKVFAENIARSAVRRDGPLSQAFGLRISSVRTKEYDHPYGDAERGVDRSREHELGSEDEVWDQSQTGSWERGSDEYQEMVKRMHASWTSQRDFAHMLECCLENDSVTFDVFYAVSNNKARWFDLEHAKAVIDYDPKDDASEWEGPPNVDEEANTPNQ</sequence>
<name>A0A4V1G0D5_9EURY</name>
<keyword evidence="2" id="KW-0560">Oxidoreductase</keyword>
<dbReference type="InterPro" id="IPR036291">
    <property type="entry name" value="NAD(P)-bd_dom_sf"/>
</dbReference>
<evidence type="ECO:0000256" key="1">
    <source>
        <dbReference type="ARBA" id="ARBA00007637"/>
    </source>
</evidence>
<feature type="compositionally biased region" description="Basic and acidic residues" evidence="4">
    <location>
        <begin position="190"/>
        <end position="207"/>
    </location>
</feature>
<dbReference type="AlphaFoldDB" id="A0A4V1G0D5"/>
<dbReference type="InterPro" id="IPR001509">
    <property type="entry name" value="Epimerase_deHydtase"/>
</dbReference>
<reference evidence="7" key="1">
    <citation type="submission" date="2019-05" db="EMBL/GenBank/DDBJ databases">
        <title>Genome sequence and methylation pattern of the halophilic Archaeon Natrinema versiforme BOL5-4.</title>
        <authorList>
            <person name="DasSarma P."/>
            <person name="Anton B.P."/>
            <person name="DasSarma S.L."/>
            <person name="Martinez F.L."/>
            <person name="Guzman D."/>
            <person name="Roberts R.J."/>
            <person name="DasSarma S."/>
        </authorList>
    </citation>
    <scope>NUCLEOTIDE SEQUENCE [LARGE SCALE GENOMIC DNA]</scope>
    <source>
        <strain evidence="7">BOL5-4</strain>
        <plasmid evidence="7">pnve414</plasmid>
    </source>
</reference>
<dbReference type="Gene3D" id="3.40.50.720">
    <property type="entry name" value="NAD(P)-binding Rossmann-like Domain"/>
    <property type="match status" value="1"/>
</dbReference>
<protein>
    <submittedName>
        <fullName evidence="6">NAD(P)-dependent oxidoreductase</fullName>
    </submittedName>
</protein>
<evidence type="ECO:0000313" key="7">
    <source>
        <dbReference type="Proteomes" id="UP000302218"/>
    </source>
</evidence>
<feature type="compositionally biased region" description="Acidic residues" evidence="4">
    <location>
        <begin position="300"/>
        <end position="309"/>
    </location>
</feature>
<dbReference type="KEGG" id="nvr:FEJ81_22085"/>
<evidence type="ECO:0000256" key="4">
    <source>
        <dbReference type="SAM" id="MobiDB-lite"/>
    </source>
</evidence>
<evidence type="ECO:0000313" key="6">
    <source>
        <dbReference type="EMBL" id="QCS44966.1"/>
    </source>
</evidence>
<dbReference type="Pfam" id="PF01370">
    <property type="entry name" value="Epimerase"/>
    <property type="match status" value="1"/>
</dbReference>
<dbReference type="EMBL" id="CP040332">
    <property type="protein sequence ID" value="QCS44966.1"/>
    <property type="molecule type" value="Genomic_DNA"/>
</dbReference>
<dbReference type="Proteomes" id="UP000302218">
    <property type="component" value="Plasmid pNVE414"/>
</dbReference>
<dbReference type="GeneID" id="40268023"/>
<accession>A0A4V1G0D5</accession>
<dbReference type="OrthoDB" id="199183at2157"/>
<evidence type="ECO:0000256" key="2">
    <source>
        <dbReference type="ARBA" id="ARBA00023002"/>
    </source>
</evidence>
<keyword evidence="3" id="KW-0520">NAD</keyword>
<keyword evidence="6" id="KW-0614">Plasmid</keyword>
<comment type="similarity">
    <text evidence="1">Belongs to the NAD(P)-dependent epimerase/dehydratase family.</text>
</comment>
<dbReference type="PANTHER" id="PTHR43103:SF5">
    <property type="entry name" value="4-EPIMERASE, PUTATIVE (AFU_ORTHOLOGUE AFUA_7G00360)-RELATED"/>
    <property type="match status" value="1"/>
</dbReference>
<feature type="region of interest" description="Disordered" evidence="4">
    <location>
        <begin position="190"/>
        <end position="222"/>
    </location>
</feature>
<dbReference type="GO" id="GO:0016491">
    <property type="term" value="F:oxidoreductase activity"/>
    <property type="evidence" value="ECO:0007669"/>
    <property type="project" value="UniProtKB-KW"/>
</dbReference>